<dbReference type="Pfam" id="PF00856">
    <property type="entry name" value="SET"/>
    <property type="match status" value="1"/>
</dbReference>
<accession>A0ABV2SNR3</accession>
<organism evidence="2 3">
    <name type="scientific">Endozoicomonas lisbonensis</name>
    <dbReference type="NCBI Taxonomy" id="3120522"/>
    <lineage>
        <taxon>Bacteria</taxon>
        <taxon>Pseudomonadati</taxon>
        <taxon>Pseudomonadota</taxon>
        <taxon>Gammaproteobacteria</taxon>
        <taxon>Oceanospirillales</taxon>
        <taxon>Endozoicomonadaceae</taxon>
        <taxon>Endozoicomonas</taxon>
    </lineage>
</organism>
<evidence type="ECO:0000259" key="1">
    <source>
        <dbReference type="Pfam" id="PF00856"/>
    </source>
</evidence>
<sequence length="120" mass="13776">MFMIKYLLKPSGVSGIGVFANQSVKKNDIVHRAMLSDDLILSMAEFHQLTDDQKTTVQHFGYFDRRLKKWRLESGDIKFCNHSETPNVTLVNTDLLALSDISSGDEILHNYEEIEESREI</sequence>
<evidence type="ECO:0000313" key="3">
    <source>
        <dbReference type="Proteomes" id="UP001549366"/>
    </source>
</evidence>
<dbReference type="InterPro" id="IPR001214">
    <property type="entry name" value="SET_dom"/>
</dbReference>
<dbReference type="SUPFAM" id="SSF82199">
    <property type="entry name" value="SET domain"/>
    <property type="match status" value="1"/>
</dbReference>
<dbReference type="EMBL" id="JBEWTB010000002">
    <property type="protein sequence ID" value="MET4759381.1"/>
    <property type="molecule type" value="Genomic_DNA"/>
</dbReference>
<protein>
    <submittedName>
        <fullName evidence="2">SET domain-containing protein</fullName>
    </submittedName>
</protein>
<dbReference type="InterPro" id="IPR046341">
    <property type="entry name" value="SET_dom_sf"/>
</dbReference>
<evidence type="ECO:0000313" key="2">
    <source>
        <dbReference type="EMBL" id="MET4759381.1"/>
    </source>
</evidence>
<gene>
    <name evidence="2" type="ORF">V5J35_004573</name>
</gene>
<keyword evidence="3" id="KW-1185">Reference proteome</keyword>
<proteinExistence type="predicted"/>
<dbReference type="RefSeq" id="WP_354009371.1">
    <property type="nucleotide sequence ID" value="NZ_JBEWTA010000001.1"/>
</dbReference>
<feature type="domain" description="SET" evidence="1">
    <location>
        <begin position="15"/>
        <end position="111"/>
    </location>
</feature>
<name>A0ABV2SNR3_9GAMM</name>
<comment type="caution">
    <text evidence="2">The sequence shown here is derived from an EMBL/GenBank/DDBJ whole genome shotgun (WGS) entry which is preliminary data.</text>
</comment>
<dbReference type="Gene3D" id="2.170.270.10">
    <property type="entry name" value="SET domain"/>
    <property type="match status" value="1"/>
</dbReference>
<dbReference type="Proteomes" id="UP001549366">
    <property type="component" value="Unassembled WGS sequence"/>
</dbReference>
<reference evidence="2 3" key="1">
    <citation type="submission" date="2024-06" db="EMBL/GenBank/DDBJ databases">
        <title>Genomic Encyclopedia of Type Strains, Phase V (KMG-V): Genome sequencing to study the core and pangenomes of soil and plant-associated prokaryotes.</title>
        <authorList>
            <person name="Whitman W."/>
        </authorList>
    </citation>
    <scope>NUCLEOTIDE SEQUENCE [LARGE SCALE GENOMIC DNA]</scope>
    <source>
        <strain evidence="2 3">NE40</strain>
    </source>
</reference>